<comment type="caution">
    <text evidence="1">The sequence shown here is derived from an EMBL/GenBank/DDBJ whole genome shotgun (WGS) entry which is preliminary data.</text>
</comment>
<organism evidence="1 2">
    <name type="scientific">Primorskyibacter flagellatus</name>
    <dbReference type="NCBI Taxonomy" id="1387277"/>
    <lineage>
        <taxon>Bacteria</taxon>
        <taxon>Pseudomonadati</taxon>
        <taxon>Pseudomonadota</taxon>
        <taxon>Alphaproteobacteria</taxon>
        <taxon>Rhodobacterales</taxon>
        <taxon>Roseobacteraceae</taxon>
        <taxon>Primorskyibacter</taxon>
    </lineage>
</organism>
<gene>
    <name evidence="1" type="ORF">GCM10011360_02440</name>
</gene>
<dbReference type="EMBL" id="BMFJ01000001">
    <property type="protein sequence ID" value="GGE17163.1"/>
    <property type="molecule type" value="Genomic_DNA"/>
</dbReference>
<reference evidence="2" key="1">
    <citation type="journal article" date="2019" name="Int. J. Syst. Evol. Microbiol.">
        <title>The Global Catalogue of Microorganisms (GCM) 10K type strain sequencing project: providing services to taxonomists for standard genome sequencing and annotation.</title>
        <authorList>
            <consortium name="The Broad Institute Genomics Platform"/>
            <consortium name="The Broad Institute Genome Sequencing Center for Infectious Disease"/>
            <person name="Wu L."/>
            <person name="Ma J."/>
        </authorList>
    </citation>
    <scope>NUCLEOTIDE SEQUENCE [LARGE SCALE GENOMIC DNA]</scope>
    <source>
        <strain evidence="2">CGMCC 1.12664</strain>
    </source>
</reference>
<evidence type="ECO:0000313" key="1">
    <source>
        <dbReference type="EMBL" id="GGE17163.1"/>
    </source>
</evidence>
<evidence type="ECO:0008006" key="3">
    <source>
        <dbReference type="Google" id="ProtNLM"/>
    </source>
</evidence>
<evidence type="ECO:0000313" key="2">
    <source>
        <dbReference type="Proteomes" id="UP000612855"/>
    </source>
</evidence>
<sequence>MTSLAELSQEAERRHLRITAGLDSARCATRSDLPKGTRTLLLLSPDEPGFWPAFTASAEYTDGAPDPMDRWSRRVIGTWAEQIGATPLYPFGGPPFPAFISWALASGHVHQSPVGMMVHPTAGLFLSFRGALALREVIDLPPPVPSPCDSCATRPCLTACPVSALGPDGYDVPRCKAYLRDTHGNDCMSEGCRARRACPCGKAHGRVPAHSAFHMTHFL</sequence>
<proteinExistence type="predicted"/>
<name>A0A916ZX57_9RHOB</name>
<accession>A0A916ZX57</accession>
<keyword evidence="2" id="KW-1185">Reference proteome</keyword>
<dbReference type="AlphaFoldDB" id="A0A916ZX57"/>
<dbReference type="RefSeq" id="WP_188475812.1">
    <property type="nucleotide sequence ID" value="NZ_BMFJ01000001.1"/>
</dbReference>
<dbReference type="Proteomes" id="UP000612855">
    <property type="component" value="Unassembled WGS sequence"/>
</dbReference>
<protein>
    <recommendedName>
        <fullName evidence="3">4Fe-4S ferredoxin-type domain-containing protein</fullName>
    </recommendedName>
</protein>